<dbReference type="EMBL" id="MKHE01000014">
    <property type="protein sequence ID" value="OWK08531.1"/>
    <property type="molecule type" value="Genomic_DNA"/>
</dbReference>
<evidence type="ECO:0000256" key="1">
    <source>
        <dbReference type="SAM" id="MobiDB-lite"/>
    </source>
</evidence>
<evidence type="ECO:0000313" key="3">
    <source>
        <dbReference type="Proteomes" id="UP000242450"/>
    </source>
</evidence>
<dbReference type="AlphaFoldDB" id="A0A212CR79"/>
<reference evidence="2 3" key="1">
    <citation type="journal article" date="2018" name="Mol. Genet. Genomics">
        <title>The red deer Cervus elaphus genome CerEla1.0: sequencing, annotating, genes, and chromosomes.</title>
        <authorList>
            <person name="Bana N.A."/>
            <person name="Nyiri A."/>
            <person name="Nagy J."/>
            <person name="Frank K."/>
            <person name="Nagy T."/>
            <person name="Steger V."/>
            <person name="Schiller M."/>
            <person name="Lakatos P."/>
            <person name="Sugar L."/>
            <person name="Horn P."/>
            <person name="Barta E."/>
            <person name="Orosz L."/>
        </authorList>
    </citation>
    <scope>NUCLEOTIDE SEQUENCE [LARGE SCALE GENOMIC DNA]</scope>
    <source>
        <strain evidence="2">Hungarian</strain>
    </source>
</reference>
<proteinExistence type="predicted"/>
<keyword evidence="3" id="KW-1185">Reference proteome</keyword>
<organism evidence="2 3">
    <name type="scientific">Cervus elaphus hippelaphus</name>
    <name type="common">European red deer</name>
    <dbReference type="NCBI Taxonomy" id="46360"/>
    <lineage>
        <taxon>Eukaryota</taxon>
        <taxon>Metazoa</taxon>
        <taxon>Chordata</taxon>
        <taxon>Craniata</taxon>
        <taxon>Vertebrata</taxon>
        <taxon>Euteleostomi</taxon>
        <taxon>Mammalia</taxon>
        <taxon>Eutheria</taxon>
        <taxon>Laurasiatheria</taxon>
        <taxon>Artiodactyla</taxon>
        <taxon>Ruminantia</taxon>
        <taxon>Pecora</taxon>
        <taxon>Cervidae</taxon>
        <taxon>Cervinae</taxon>
        <taxon>Cervus</taxon>
    </lineage>
</organism>
<dbReference type="Proteomes" id="UP000242450">
    <property type="component" value="Chromosome 14"/>
</dbReference>
<gene>
    <name evidence="2" type="ORF">Celaphus_00011184</name>
</gene>
<evidence type="ECO:0000313" key="2">
    <source>
        <dbReference type="EMBL" id="OWK08531.1"/>
    </source>
</evidence>
<comment type="caution">
    <text evidence="2">The sequence shown here is derived from an EMBL/GenBank/DDBJ whole genome shotgun (WGS) entry which is preliminary data.</text>
</comment>
<sequence length="257" mass="28093">MRNNASSKVARCFPECGAQDSSGIQGLRSHLRTPPHHSANAFHDSADITALSSSLKRLHRRVVATRLAKGVTERRPSLSQPPPRRPAEAAPGRAGSARARLLTVYRVRRVFLEVTLSLQVAANLQLYTSHALCGLESDFLAAEKQTVSAERPHRPPRVMGCLRLIRWRRWDFTAEGESSPSTSGAVLKLTPTVSVVYQNAFFKGITTGYFQSTVLPKRQLQGAQQFHSSLGEIASGLGQSSLALRRIACQPPLSCLC</sequence>
<protein>
    <submittedName>
        <fullName evidence="2">Uncharacterized protein</fullName>
    </submittedName>
</protein>
<accession>A0A212CR79</accession>
<feature type="region of interest" description="Disordered" evidence="1">
    <location>
        <begin position="69"/>
        <end position="94"/>
    </location>
</feature>
<name>A0A212CR79_CEREH</name>